<dbReference type="PANTHER" id="PTHR33545:SF5">
    <property type="entry name" value="UPF0750 MEMBRANE PROTEIN YITT"/>
    <property type="match status" value="1"/>
</dbReference>
<dbReference type="RefSeq" id="WP_118325633.1">
    <property type="nucleotide sequence ID" value="NZ_JAQCRR010000136.1"/>
</dbReference>
<dbReference type="CDD" id="cd16380">
    <property type="entry name" value="YitT_C"/>
    <property type="match status" value="1"/>
</dbReference>
<organism evidence="8 9">
    <name type="scientific">Holdemanella biformis</name>
    <dbReference type="NCBI Taxonomy" id="1735"/>
    <lineage>
        <taxon>Bacteria</taxon>
        <taxon>Bacillati</taxon>
        <taxon>Bacillota</taxon>
        <taxon>Erysipelotrichia</taxon>
        <taxon>Erysipelotrichales</taxon>
        <taxon>Erysipelotrichaceae</taxon>
        <taxon>Holdemanella</taxon>
    </lineage>
</organism>
<evidence type="ECO:0000256" key="6">
    <source>
        <dbReference type="SAM" id="Phobius"/>
    </source>
</evidence>
<accession>A0A395W732</accession>
<sequence>MREKVEKYIELIIGSILLSLGIYLFVTPNGINFGGAIGIAQIIEYFIVKIMPSLGDMNLVGIINFIINIPLFVMGFKIMNKEFCIKTVISLVVQTITLSILPKQSIVIMPDMLSNCIFGALMCGIGVGLALQSSGCCGGMDIAGVCLSKTKPGFSVGKLSIIINSILFTICAFIFDLQTSLYSIIFVAILYFISDRIHYQNINMTVLIFTKKENMKNVIMERTGRGVTYWMGKGAYTDTEQYILFCAVNKYEIRNFKKIVNEIDPKAFVTISEDQEIDGGFEKRL</sequence>
<dbReference type="AlphaFoldDB" id="A0A395W732"/>
<comment type="subcellular location">
    <subcellularLocation>
        <location evidence="1">Cell membrane</location>
        <topology evidence="1">Multi-pass membrane protein</topology>
    </subcellularLocation>
</comment>
<evidence type="ECO:0000256" key="2">
    <source>
        <dbReference type="ARBA" id="ARBA00022475"/>
    </source>
</evidence>
<comment type="caution">
    <text evidence="8">The sequence shown here is derived from an EMBL/GenBank/DDBJ whole genome shotgun (WGS) entry which is preliminary data.</text>
</comment>
<keyword evidence="5 6" id="KW-0472">Membrane</keyword>
<dbReference type="Pfam" id="PF10035">
    <property type="entry name" value="DUF2179"/>
    <property type="match status" value="1"/>
</dbReference>
<feature type="transmembrane region" description="Helical" evidence="6">
    <location>
        <begin position="161"/>
        <end position="194"/>
    </location>
</feature>
<proteinExistence type="predicted"/>
<dbReference type="InterPro" id="IPR003740">
    <property type="entry name" value="YitT"/>
</dbReference>
<dbReference type="EMBL" id="QRYQ01000021">
    <property type="protein sequence ID" value="RGU89914.1"/>
    <property type="molecule type" value="Genomic_DNA"/>
</dbReference>
<reference evidence="8 9" key="1">
    <citation type="submission" date="2018-08" db="EMBL/GenBank/DDBJ databases">
        <title>A genome reference for cultivated species of the human gut microbiota.</title>
        <authorList>
            <person name="Zou Y."/>
            <person name="Xue W."/>
            <person name="Luo G."/>
        </authorList>
    </citation>
    <scope>NUCLEOTIDE SEQUENCE [LARGE SCALE GENOMIC DNA]</scope>
    <source>
        <strain evidence="8 9">AF15-20</strain>
    </source>
</reference>
<dbReference type="InterPro" id="IPR019264">
    <property type="entry name" value="DUF2179"/>
</dbReference>
<dbReference type="InterPro" id="IPR051461">
    <property type="entry name" value="UPF0750_membrane"/>
</dbReference>
<evidence type="ECO:0000256" key="3">
    <source>
        <dbReference type="ARBA" id="ARBA00022692"/>
    </source>
</evidence>
<dbReference type="GO" id="GO:0005886">
    <property type="term" value="C:plasma membrane"/>
    <property type="evidence" value="ECO:0007669"/>
    <property type="project" value="UniProtKB-SubCell"/>
</dbReference>
<feature type="transmembrane region" description="Helical" evidence="6">
    <location>
        <begin position="31"/>
        <end position="47"/>
    </location>
</feature>
<keyword evidence="4 6" id="KW-1133">Transmembrane helix</keyword>
<dbReference type="Gene3D" id="3.30.70.120">
    <property type="match status" value="1"/>
</dbReference>
<keyword evidence="3 6" id="KW-0812">Transmembrane</keyword>
<gene>
    <name evidence="8" type="ORF">DWW32_09795</name>
</gene>
<evidence type="ECO:0000256" key="5">
    <source>
        <dbReference type="ARBA" id="ARBA00023136"/>
    </source>
</evidence>
<evidence type="ECO:0000313" key="9">
    <source>
        <dbReference type="Proteomes" id="UP000265489"/>
    </source>
</evidence>
<feature type="transmembrane region" description="Helical" evidence="6">
    <location>
        <begin position="59"/>
        <end position="79"/>
    </location>
</feature>
<evidence type="ECO:0000256" key="4">
    <source>
        <dbReference type="ARBA" id="ARBA00022989"/>
    </source>
</evidence>
<evidence type="ECO:0000259" key="7">
    <source>
        <dbReference type="Pfam" id="PF10035"/>
    </source>
</evidence>
<dbReference type="GeneID" id="66580747"/>
<dbReference type="Proteomes" id="UP000265489">
    <property type="component" value="Unassembled WGS sequence"/>
</dbReference>
<evidence type="ECO:0000313" key="8">
    <source>
        <dbReference type="EMBL" id="RGU89914.1"/>
    </source>
</evidence>
<evidence type="ECO:0000256" key="1">
    <source>
        <dbReference type="ARBA" id="ARBA00004651"/>
    </source>
</evidence>
<protein>
    <submittedName>
        <fullName evidence="8">YitT family protein</fullName>
    </submittedName>
</protein>
<dbReference type="Pfam" id="PF02588">
    <property type="entry name" value="YitT_membrane"/>
    <property type="match status" value="1"/>
</dbReference>
<dbReference type="PIRSF" id="PIRSF006483">
    <property type="entry name" value="Membrane_protein_YitT"/>
    <property type="match status" value="1"/>
</dbReference>
<keyword evidence="2" id="KW-1003">Cell membrane</keyword>
<name>A0A395W732_9FIRM</name>
<feature type="transmembrane region" description="Helical" evidence="6">
    <location>
        <begin position="113"/>
        <end position="131"/>
    </location>
</feature>
<dbReference type="PANTHER" id="PTHR33545">
    <property type="entry name" value="UPF0750 MEMBRANE PROTEIN YITT-RELATED"/>
    <property type="match status" value="1"/>
</dbReference>
<feature type="domain" description="DUF2179" evidence="7">
    <location>
        <begin position="225"/>
        <end position="279"/>
    </location>
</feature>
<dbReference type="InterPro" id="IPR015867">
    <property type="entry name" value="N-reg_PII/ATP_PRibTrfase_C"/>
</dbReference>